<dbReference type="eggNOG" id="COG0745">
    <property type="taxonomic scope" value="Bacteria"/>
</dbReference>
<dbReference type="Pfam" id="PF02518">
    <property type="entry name" value="HATPase_c"/>
    <property type="match status" value="1"/>
</dbReference>
<dbReference type="PROSITE" id="PS50109">
    <property type="entry name" value="HIS_KIN"/>
    <property type="match status" value="1"/>
</dbReference>
<dbReference type="SUPFAM" id="SSF55874">
    <property type="entry name" value="ATPase domain of HSP90 chaperone/DNA topoisomerase II/histidine kinase"/>
    <property type="match status" value="2"/>
</dbReference>
<dbReference type="CDD" id="cd00156">
    <property type="entry name" value="REC"/>
    <property type="match status" value="1"/>
</dbReference>
<feature type="domain" description="Response regulatory" evidence="9">
    <location>
        <begin position="461"/>
        <end position="574"/>
    </location>
</feature>
<feature type="domain" description="Response regulatory" evidence="9">
    <location>
        <begin position="581"/>
        <end position="697"/>
    </location>
</feature>
<comment type="catalytic activity">
    <reaction evidence="1">
        <text>ATP + protein L-histidine = ADP + protein N-phospho-L-histidine.</text>
        <dbReference type="EC" id="2.7.13.3"/>
    </reaction>
</comment>
<dbReference type="SUPFAM" id="SSF52172">
    <property type="entry name" value="CheY-like"/>
    <property type="match status" value="2"/>
</dbReference>
<evidence type="ECO:0000313" key="11">
    <source>
        <dbReference type="Proteomes" id="UP000008206"/>
    </source>
</evidence>
<evidence type="ECO:0000256" key="4">
    <source>
        <dbReference type="ARBA" id="ARBA00022777"/>
    </source>
</evidence>
<dbReference type="SMART" id="SM00387">
    <property type="entry name" value="HATPase_c"/>
    <property type="match status" value="2"/>
</dbReference>
<dbReference type="KEGG" id="cyj:Cyan7822_1262"/>
<feature type="coiled-coil region" evidence="7">
    <location>
        <begin position="158"/>
        <end position="206"/>
    </location>
</feature>
<name>E0UGQ6_GLOV7</name>
<dbReference type="InterPro" id="IPR003594">
    <property type="entry name" value="HATPase_dom"/>
</dbReference>
<gene>
    <name evidence="10" type="ordered locus">Cyan7822_1262</name>
</gene>
<feature type="modified residue" description="4-aspartylphosphate" evidence="6">
    <location>
        <position position="630"/>
    </location>
</feature>
<dbReference type="SMART" id="SM00388">
    <property type="entry name" value="HisKA"/>
    <property type="match status" value="1"/>
</dbReference>
<dbReference type="Pfam" id="PF00512">
    <property type="entry name" value="HisKA"/>
    <property type="match status" value="1"/>
</dbReference>
<dbReference type="InterPro" id="IPR036890">
    <property type="entry name" value="HATPase_C_sf"/>
</dbReference>
<evidence type="ECO:0000313" key="10">
    <source>
        <dbReference type="EMBL" id="ADN13265.1"/>
    </source>
</evidence>
<dbReference type="STRING" id="497965.Cyan7822_1262"/>
<dbReference type="Gene3D" id="1.10.287.130">
    <property type="match status" value="1"/>
</dbReference>
<protein>
    <recommendedName>
        <fullName evidence="2">histidine kinase</fullName>
        <ecNumber evidence="2">2.7.13.3</ecNumber>
    </recommendedName>
</protein>
<dbReference type="InterPro" id="IPR011006">
    <property type="entry name" value="CheY-like_superfamily"/>
</dbReference>
<evidence type="ECO:0000256" key="7">
    <source>
        <dbReference type="SAM" id="Coils"/>
    </source>
</evidence>
<dbReference type="Proteomes" id="UP000008206">
    <property type="component" value="Chromosome"/>
</dbReference>
<keyword evidence="11" id="KW-1185">Reference proteome</keyword>
<dbReference type="Pfam" id="PF13581">
    <property type="entry name" value="HATPase_c_2"/>
    <property type="match status" value="1"/>
</dbReference>
<dbReference type="Pfam" id="PF00072">
    <property type="entry name" value="Response_reg"/>
    <property type="match status" value="2"/>
</dbReference>
<evidence type="ECO:0000256" key="3">
    <source>
        <dbReference type="ARBA" id="ARBA00022553"/>
    </source>
</evidence>
<dbReference type="InterPro" id="IPR001789">
    <property type="entry name" value="Sig_transdc_resp-reg_receiver"/>
</dbReference>
<dbReference type="GO" id="GO:0000155">
    <property type="term" value="F:phosphorelay sensor kinase activity"/>
    <property type="evidence" value="ECO:0007669"/>
    <property type="project" value="InterPro"/>
</dbReference>
<evidence type="ECO:0000259" key="8">
    <source>
        <dbReference type="PROSITE" id="PS50109"/>
    </source>
</evidence>
<evidence type="ECO:0000256" key="1">
    <source>
        <dbReference type="ARBA" id="ARBA00000085"/>
    </source>
</evidence>
<feature type="domain" description="Histidine kinase" evidence="8">
    <location>
        <begin position="223"/>
        <end position="442"/>
    </location>
</feature>
<dbReference type="CDD" id="cd16922">
    <property type="entry name" value="HATPase_EvgS-ArcB-TorS-like"/>
    <property type="match status" value="1"/>
</dbReference>
<dbReference type="HOGENOM" id="CLU_000445_114_76_3"/>
<dbReference type="EC" id="2.7.13.3" evidence="2"/>
<keyword evidence="4 10" id="KW-0808">Transferase</keyword>
<proteinExistence type="predicted"/>
<dbReference type="EMBL" id="CP002198">
    <property type="protein sequence ID" value="ADN13265.1"/>
    <property type="molecule type" value="Genomic_DNA"/>
</dbReference>
<dbReference type="PANTHER" id="PTHR43547:SF2">
    <property type="entry name" value="HYBRID SIGNAL TRANSDUCTION HISTIDINE KINASE C"/>
    <property type="match status" value="1"/>
</dbReference>
<feature type="modified residue" description="4-aspartylphosphate" evidence="6">
    <location>
        <position position="510"/>
    </location>
</feature>
<evidence type="ECO:0000256" key="5">
    <source>
        <dbReference type="ARBA" id="ARBA00023012"/>
    </source>
</evidence>
<dbReference type="Gene3D" id="3.40.50.2300">
    <property type="match status" value="2"/>
</dbReference>
<keyword evidence="5" id="KW-0902">Two-component regulatory system</keyword>
<sequence length="707" mass="79534">MNKLILTLKINSEQDVVIARQRTRQLAGLLGFDAQDQTRIATAVSEICRNAFQYAGSGKVEFSLDGKQPQCFLIQICDSGKGISNLDRILDGDYNSTSGMGLMSSRRLMDRFDIKSIPQQGTKVLLGKNLPKRVPPITKELLIQIVDKLAQTAPQNPLLEIQQQNQELLQTLAQLRQREEDLLQLNQELEETNRGVVALYAELDQKAESLKRVSELKSRFLSNMSHEFRTPLNSILSLSNFLLKRMDGELNSEQEKQVTFIRNAAQQLSEMVNDLLDLAKVEAGKTDIYADKFEIGDLFGTLRGMFRPLLINNSSVSLIFEDPDHIPSVYSDEGKIAQILKNFISNALKYTEKGTITVAAVPIGNHVTFSVADTGIGIAPENLESIFDEFVQLKSPLQKRVKGTGLGLPISRKLAQLLGGDVSVISELGKGSTFFLNLPIDYRTDEPKLKELPQLDAKYLPILVVDDNPETRFTYESYFKGSCYQMMSSTNLEQAEKVVRSFKPKALILDNFFKKENYSSFLARIKSDQEIREIPCLVIDSVNDEEKLKALGIDAFLNQPLNRESLLKTLNGLLKKNIKQTILLIDDEKASQNLFKDYLNDTDLNFIEASNGIEGIRLAKEKKPQVIVLDLVMPEMSGQETLLKLKNDLTTCQIPVIINSLKPLEESERQELTRYAVAILSKNHTSQEKKRGEIREALLRAGLYLKI</sequence>
<keyword evidence="4 10" id="KW-0418">Kinase</keyword>
<dbReference type="InterPro" id="IPR005467">
    <property type="entry name" value="His_kinase_dom"/>
</dbReference>
<dbReference type="SUPFAM" id="SSF47384">
    <property type="entry name" value="Homodimeric domain of signal transducing histidine kinase"/>
    <property type="match status" value="1"/>
</dbReference>
<organism evidence="10 11">
    <name type="scientific">Gloeothece verrucosa (strain PCC 7822)</name>
    <name type="common">Cyanothece sp. (strain PCC 7822)</name>
    <dbReference type="NCBI Taxonomy" id="497965"/>
    <lineage>
        <taxon>Bacteria</taxon>
        <taxon>Bacillati</taxon>
        <taxon>Cyanobacteriota</taxon>
        <taxon>Cyanophyceae</taxon>
        <taxon>Oscillatoriophycideae</taxon>
        <taxon>Chroococcales</taxon>
        <taxon>Aphanothecaceae</taxon>
        <taxon>Gloeothece</taxon>
        <taxon>Gloeothece verrucosa</taxon>
    </lineage>
</organism>
<keyword evidence="7" id="KW-0175">Coiled coil</keyword>
<dbReference type="RefSeq" id="WP_013321372.1">
    <property type="nucleotide sequence ID" value="NC_014501.1"/>
</dbReference>
<dbReference type="SMART" id="SM00448">
    <property type="entry name" value="REC"/>
    <property type="match status" value="2"/>
</dbReference>
<reference evidence="11" key="1">
    <citation type="journal article" date="2011" name="MBio">
        <title>Novel metabolic attributes of the genus Cyanothece, comprising a group of unicellular nitrogen-fixing Cyanobacteria.</title>
        <authorList>
            <person name="Bandyopadhyay A."/>
            <person name="Elvitigala T."/>
            <person name="Welsh E."/>
            <person name="Stockel J."/>
            <person name="Liberton M."/>
            <person name="Min H."/>
            <person name="Sherman L.A."/>
            <person name="Pakrasi H.B."/>
        </authorList>
    </citation>
    <scope>NUCLEOTIDE SEQUENCE [LARGE SCALE GENOMIC DNA]</scope>
    <source>
        <strain evidence="11">PCC 7822</strain>
    </source>
</reference>
<dbReference type="InterPro" id="IPR036097">
    <property type="entry name" value="HisK_dim/P_sf"/>
</dbReference>
<dbReference type="AlphaFoldDB" id="E0UGQ6"/>
<dbReference type="CDD" id="cd00082">
    <property type="entry name" value="HisKA"/>
    <property type="match status" value="1"/>
</dbReference>
<dbReference type="PANTHER" id="PTHR43547">
    <property type="entry name" value="TWO-COMPONENT HISTIDINE KINASE"/>
    <property type="match status" value="1"/>
</dbReference>
<dbReference type="OrthoDB" id="510512at2"/>
<dbReference type="eggNOG" id="COG2205">
    <property type="taxonomic scope" value="Bacteria"/>
</dbReference>
<evidence type="ECO:0000256" key="6">
    <source>
        <dbReference type="PROSITE-ProRule" id="PRU00169"/>
    </source>
</evidence>
<accession>E0UGQ6</accession>
<dbReference type="InterPro" id="IPR003661">
    <property type="entry name" value="HisK_dim/P_dom"/>
</dbReference>
<evidence type="ECO:0000256" key="2">
    <source>
        <dbReference type="ARBA" id="ARBA00012438"/>
    </source>
</evidence>
<dbReference type="eggNOG" id="COG2172">
    <property type="taxonomic scope" value="Bacteria"/>
</dbReference>
<dbReference type="PRINTS" id="PR00344">
    <property type="entry name" value="BCTRLSENSOR"/>
</dbReference>
<dbReference type="InterPro" id="IPR004358">
    <property type="entry name" value="Sig_transdc_His_kin-like_C"/>
</dbReference>
<dbReference type="Gene3D" id="3.30.565.10">
    <property type="entry name" value="Histidine kinase-like ATPase, C-terminal domain"/>
    <property type="match status" value="2"/>
</dbReference>
<keyword evidence="3 6" id="KW-0597">Phosphoprotein</keyword>
<dbReference type="CDD" id="cd16934">
    <property type="entry name" value="HATPase_RsbT-like"/>
    <property type="match status" value="1"/>
</dbReference>
<evidence type="ECO:0000259" key="9">
    <source>
        <dbReference type="PROSITE" id="PS50110"/>
    </source>
</evidence>
<dbReference type="PROSITE" id="PS50110">
    <property type="entry name" value="RESPONSE_REGULATORY"/>
    <property type="match status" value="2"/>
</dbReference>